<keyword evidence="1" id="KW-0520">NAD</keyword>
<dbReference type="Gene3D" id="3.40.50.720">
    <property type="entry name" value="NAD(P)-binding Rossmann-like Domain"/>
    <property type="match status" value="1"/>
</dbReference>
<name>A0A0M4QX26_9MICC</name>
<feature type="domain" description="GFO/IDH/MocA-like oxidoreductase" evidence="3">
    <location>
        <begin position="129"/>
        <end position="253"/>
    </location>
</feature>
<proteinExistence type="predicted"/>
<protein>
    <submittedName>
        <fullName evidence="4">Dehydrogenase</fullName>
    </submittedName>
</protein>
<dbReference type="KEGG" id="aaq:AOC05_10420"/>
<dbReference type="InterPro" id="IPR052515">
    <property type="entry name" value="Gfo/Idh/MocA_Oxidoreductase"/>
</dbReference>
<evidence type="ECO:0000259" key="2">
    <source>
        <dbReference type="Pfam" id="PF01408"/>
    </source>
</evidence>
<evidence type="ECO:0000313" key="5">
    <source>
        <dbReference type="Proteomes" id="UP000062833"/>
    </source>
</evidence>
<feature type="domain" description="Gfo/Idh/MocA-like oxidoreductase N-terminal" evidence="2">
    <location>
        <begin position="3"/>
        <end position="118"/>
    </location>
</feature>
<dbReference type="GO" id="GO:0000166">
    <property type="term" value="F:nucleotide binding"/>
    <property type="evidence" value="ECO:0007669"/>
    <property type="project" value="InterPro"/>
</dbReference>
<organism evidence="4 5">
    <name type="scientific">Arthrobacter alpinus</name>
    <dbReference type="NCBI Taxonomy" id="656366"/>
    <lineage>
        <taxon>Bacteria</taxon>
        <taxon>Bacillati</taxon>
        <taxon>Actinomycetota</taxon>
        <taxon>Actinomycetes</taxon>
        <taxon>Micrococcales</taxon>
        <taxon>Micrococcaceae</taxon>
        <taxon>Arthrobacter</taxon>
    </lineage>
</organism>
<dbReference type="AlphaFoldDB" id="A0A0M4QX26"/>
<evidence type="ECO:0000259" key="3">
    <source>
        <dbReference type="Pfam" id="PF22725"/>
    </source>
</evidence>
<dbReference type="InterPro" id="IPR000683">
    <property type="entry name" value="Gfo/Idh/MocA-like_OxRdtase_N"/>
</dbReference>
<sequence length="335" mass="35891">MPRVAVIGCGDVSAIHFAAIVGIAEAELVAVCDTDPGRLAAAMDAYDAPGYTDYSEMFDSVRPDVVHICTPHAEHVDPAIAALERGINVVGEKPLASTLEDGDRLVAAAAASSARMGVCFQNRYNVAVRVMADRISSGEFGSVVGGAATVMWHRTPEYYQNRPWRGTWAGGGGGLLMNQAIHTLDLLQWMLGEVTGVSGHAATHSLADFIEVEDTAELVLTHENGARSVLYATLANSLNAPITVSVEMEKAQLELRGDLTITHSDGRVETIQERRAASGGRDYWGVSHELLIADFYAQLGQDGPFWLDPAEAAKSLRIIKAVYAQSYPEKLAIIA</sequence>
<dbReference type="InterPro" id="IPR036291">
    <property type="entry name" value="NAD(P)-bd_dom_sf"/>
</dbReference>
<gene>
    <name evidence="4" type="ORF">AOC05_10420</name>
</gene>
<dbReference type="OrthoDB" id="9815825at2"/>
<dbReference type="EMBL" id="CP012677">
    <property type="protein sequence ID" value="ALE92623.1"/>
    <property type="molecule type" value="Genomic_DNA"/>
</dbReference>
<dbReference type="Proteomes" id="UP000062833">
    <property type="component" value="Chromosome"/>
</dbReference>
<dbReference type="Pfam" id="PF22725">
    <property type="entry name" value="GFO_IDH_MocA_C3"/>
    <property type="match status" value="1"/>
</dbReference>
<accession>A0A0M4QX26</accession>
<dbReference type="PATRIC" id="fig|656366.3.peg.2252"/>
<dbReference type="RefSeq" id="WP_062007165.1">
    <property type="nucleotide sequence ID" value="NZ_CP012677.1"/>
</dbReference>
<dbReference type="InterPro" id="IPR055170">
    <property type="entry name" value="GFO_IDH_MocA-like_dom"/>
</dbReference>
<evidence type="ECO:0000313" key="4">
    <source>
        <dbReference type="EMBL" id="ALE92623.1"/>
    </source>
</evidence>
<dbReference type="Pfam" id="PF01408">
    <property type="entry name" value="GFO_IDH_MocA"/>
    <property type="match status" value="1"/>
</dbReference>
<evidence type="ECO:0000256" key="1">
    <source>
        <dbReference type="ARBA" id="ARBA00023027"/>
    </source>
</evidence>
<dbReference type="SUPFAM" id="SSF55347">
    <property type="entry name" value="Glyceraldehyde-3-phosphate dehydrogenase-like, C-terminal domain"/>
    <property type="match status" value="1"/>
</dbReference>
<dbReference type="PANTHER" id="PTHR43249">
    <property type="entry name" value="UDP-N-ACETYL-2-AMINO-2-DEOXY-D-GLUCURONATE OXIDASE"/>
    <property type="match status" value="1"/>
</dbReference>
<reference evidence="5" key="1">
    <citation type="submission" date="2015-09" db="EMBL/GenBank/DDBJ databases">
        <title>Complete genome of Arthrobacter alpinus strain R3.8.</title>
        <authorList>
            <person name="See-Too W.S."/>
            <person name="Chan K.G."/>
        </authorList>
    </citation>
    <scope>NUCLEOTIDE SEQUENCE [LARGE SCALE GENOMIC DNA]</scope>
    <source>
        <strain evidence="5">R3.8</strain>
    </source>
</reference>
<dbReference type="SUPFAM" id="SSF51735">
    <property type="entry name" value="NAD(P)-binding Rossmann-fold domains"/>
    <property type="match status" value="1"/>
</dbReference>
<dbReference type="PANTHER" id="PTHR43249:SF1">
    <property type="entry name" value="D-GLUCOSIDE 3-DEHYDROGENASE"/>
    <property type="match status" value="1"/>
</dbReference>
<keyword evidence="5" id="KW-1185">Reference proteome</keyword>
<dbReference type="Gene3D" id="3.30.360.10">
    <property type="entry name" value="Dihydrodipicolinate Reductase, domain 2"/>
    <property type="match status" value="1"/>
</dbReference>